<comment type="caution">
    <text evidence="1">The sequence shown here is derived from an EMBL/GenBank/DDBJ whole genome shotgun (WGS) entry which is preliminary data.</text>
</comment>
<sequence length="65" mass="7494">MCGEYIYADTINRSPTAADGLPITLLTVCENAMFENENYSFISQKRGFINRKSLFRYAKQALLFF</sequence>
<dbReference type="Proteomes" id="UP000004123">
    <property type="component" value="Unassembled WGS sequence"/>
</dbReference>
<reference evidence="1 2" key="1">
    <citation type="submission" date="2011-04" db="EMBL/GenBank/DDBJ databases">
        <authorList>
            <person name="Muzny D."/>
            <person name="Qin X."/>
            <person name="Deng J."/>
            <person name="Jiang H."/>
            <person name="Liu Y."/>
            <person name="Qu J."/>
            <person name="Song X.-Z."/>
            <person name="Zhang L."/>
            <person name="Thornton R."/>
            <person name="Coyle M."/>
            <person name="Francisco L."/>
            <person name="Jackson L."/>
            <person name="Javaid M."/>
            <person name="Korchina V."/>
            <person name="Kovar C."/>
            <person name="Mata R."/>
            <person name="Mathew T."/>
            <person name="Ngo R."/>
            <person name="Nguyen L."/>
            <person name="Nguyen N."/>
            <person name="Okwuonu G."/>
            <person name="Ongeri F."/>
            <person name="Pham C."/>
            <person name="Simmons D."/>
            <person name="Wilczek-Boney K."/>
            <person name="Hale W."/>
            <person name="Jakkamsetti A."/>
            <person name="Pham P."/>
            <person name="Ruth R."/>
            <person name="San Lucas F."/>
            <person name="Warren J."/>
            <person name="Zhang J."/>
            <person name="Zhao Z."/>
            <person name="Zhou C."/>
            <person name="Zhu D."/>
            <person name="Lee S."/>
            <person name="Bess C."/>
            <person name="Blankenburg K."/>
            <person name="Forbes L."/>
            <person name="Fu Q."/>
            <person name="Gubbala S."/>
            <person name="Hirani K."/>
            <person name="Jayaseelan J.C."/>
            <person name="Lara F."/>
            <person name="Munidasa M."/>
            <person name="Palculict T."/>
            <person name="Patil S."/>
            <person name="Pu L.-L."/>
            <person name="Saada N."/>
            <person name="Tang L."/>
            <person name="Weissenberger G."/>
            <person name="Zhu Y."/>
            <person name="Hemphill L."/>
            <person name="Shang Y."/>
            <person name="Youmans B."/>
            <person name="Ayvaz T."/>
            <person name="Ross M."/>
            <person name="Santibanez J."/>
            <person name="Aqrawi P."/>
            <person name="Gross S."/>
            <person name="Joshi V."/>
            <person name="Fowler G."/>
            <person name="Nazareth L."/>
            <person name="Reid J."/>
            <person name="Worley K."/>
            <person name="Petrosino J."/>
            <person name="Highlander S."/>
            <person name="Gibbs R."/>
        </authorList>
    </citation>
    <scope>NUCLEOTIDE SEQUENCE [LARGE SCALE GENOMIC DNA]</scope>
    <source>
        <strain evidence="1 2">ATCC 700821</strain>
    </source>
</reference>
<dbReference type="HOGENOM" id="CLU_2846187_0_0_10"/>
<name>F9DKJ7_9BACT</name>
<dbReference type="EMBL" id="AFPY01000109">
    <property type="protein sequence ID" value="EGQ14257.1"/>
    <property type="molecule type" value="Genomic_DNA"/>
</dbReference>
<protein>
    <submittedName>
        <fullName evidence="1">SmAll protein a</fullName>
    </submittedName>
</protein>
<evidence type="ECO:0000313" key="2">
    <source>
        <dbReference type="Proteomes" id="UP000004123"/>
    </source>
</evidence>
<evidence type="ECO:0000313" key="1">
    <source>
        <dbReference type="EMBL" id="EGQ14257.1"/>
    </source>
</evidence>
<dbReference type="AlphaFoldDB" id="F9DKJ7"/>
<proteinExistence type="predicted"/>
<accession>F9DKJ7</accession>
<organism evidence="1 2">
    <name type="scientific">Prevotella pallens ATCC 700821</name>
    <dbReference type="NCBI Taxonomy" id="997353"/>
    <lineage>
        <taxon>Bacteria</taxon>
        <taxon>Pseudomonadati</taxon>
        <taxon>Bacteroidota</taxon>
        <taxon>Bacteroidia</taxon>
        <taxon>Bacteroidales</taxon>
        <taxon>Prevotellaceae</taxon>
        <taxon>Prevotella</taxon>
    </lineage>
</organism>
<gene>
    <name evidence="1" type="ORF">HMPREF9144_2189</name>
</gene>